<gene>
    <name evidence="2" type="ORF">JIG36_40990</name>
</gene>
<reference evidence="2 3" key="1">
    <citation type="submission" date="2021-01" db="EMBL/GenBank/DDBJ databases">
        <title>Actinoplanes sp. nov. LDG1-06 isolated from lichen.</title>
        <authorList>
            <person name="Saeng-In P."/>
            <person name="Phongsopitanun W."/>
            <person name="Kanchanasin P."/>
            <person name="Yuki M."/>
            <person name="Kudo T."/>
            <person name="Ohkuma M."/>
            <person name="Tanasupawat S."/>
        </authorList>
    </citation>
    <scope>NUCLEOTIDE SEQUENCE [LARGE SCALE GENOMIC DNA]</scope>
    <source>
        <strain evidence="2 3">LDG1-06</strain>
    </source>
</reference>
<proteinExistence type="predicted"/>
<evidence type="ECO:0000313" key="3">
    <source>
        <dbReference type="Proteomes" id="UP000632138"/>
    </source>
</evidence>
<keyword evidence="3" id="KW-1185">Reference proteome</keyword>
<sequence>MGRLLTSAAVVAVAVAVLPAPAGAAEPAPFDLLVPDVGVSTITGSYLPVVIASNGTPAPASLDGVRLTVDTTGAGFASVTLDGQDCSTGCDLGSLGGPDAWRVPQLFATAPGAAVGTSGSVQVTIEADGFDPVVTTAALTATDVNVVAGPATATYNVPNSTTKAQVVLQVTNLGSTTVTDLTWRLVGDTGLRWRPGGPDVNCGYGGPGVPSSAFYGPEQFCDVHNFNLEPGQTYELRDTGVLTPGATSGDQFAFEATFWAGDGAEQVTDVLRELPGMHYYSHGINVPQRIPEGTGAPAAPGTAVTGTITVD</sequence>
<accession>A0ABS2APX9</accession>
<name>A0ABS2APX9_9ACTN</name>
<dbReference type="RefSeq" id="WP_203381990.1">
    <property type="nucleotide sequence ID" value="NZ_JAENHP010000022.1"/>
</dbReference>
<protein>
    <submittedName>
        <fullName evidence="2">Uncharacterized protein</fullName>
    </submittedName>
</protein>
<feature type="chain" id="PRO_5046777379" evidence="1">
    <location>
        <begin position="25"/>
        <end position="311"/>
    </location>
</feature>
<dbReference type="Proteomes" id="UP000632138">
    <property type="component" value="Unassembled WGS sequence"/>
</dbReference>
<keyword evidence="1" id="KW-0732">Signal</keyword>
<organism evidence="2 3">
    <name type="scientific">Paractinoplanes ovalisporus</name>
    <dbReference type="NCBI Taxonomy" id="2810368"/>
    <lineage>
        <taxon>Bacteria</taxon>
        <taxon>Bacillati</taxon>
        <taxon>Actinomycetota</taxon>
        <taxon>Actinomycetes</taxon>
        <taxon>Micromonosporales</taxon>
        <taxon>Micromonosporaceae</taxon>
        <taxon>Paractinoplanes</taxon>
    </lineage>
</organism>
<evidence type="ECO:0000256" key="1">
    <source>
        <dbReference type="SAM" id="SignalP"/>
    </source>
</evidence>
<feature type="signal peptide" evidence="1">
    <location>
        <begin position="1"/>
        <end position="24"/>
    </location>
</feature>
<evidence type="ECO:0000313" key="2">
    <source>
        <dbReference type="EMBL" id="MBM2621896.1"/>
    </source>
</evidence>
<dbReference type="EMBL" id="JAENHP010000022">
    <property type="protein sequence ID" value="MBM2621896.1"/>
    <property type="molecule type" value="Genomic_DNA"/>
</dbReference>
<comment type="caution">
    <text evidence="2">The sequence shown here is derived from an EMBL/GenBank/DDBJ whole genome shotgun (WGS) entry which is preliminary data.</text>
</comment>